<accession>A0A183KPA0</accession>
<comment type="similarity">
    <text evidence="4">Belongs to the CEP135/TSGA10 family.</text>
</comment>
<dbReference type="AlphaFoldDB" id="A0A183KPA0"/>
<evidence type="ECO:0000313" key="8">
    <source>
        <dbReference type="WBParaSite" id="SCUD_0001688301-mRNA-1"/>
    </source>
</evidence>
<keyword evidence="5" id="KW-0175">Coiled coil</keyword>
<evidence type="ECO:0000313" key="7">
    <source>
        <dbReference type="Proteomes" id="UP000279833"/>
    </source>
</evidence>
<keyword evidence="7" id="KW-1185">Reference proteome</keyword>
<keyword evidence="2" id="KW-0963">Cytoplasm</keyword>
<dbReference type="PANTHER" id="PTHR20544:SF0">
    <property type="entry name" value="NUCLEOPROTEIN TPR_MLP1 DOMAIN-CONTAINING PROTEIN"/>
    <property type="match status" value="1"/>
</dbReference>
<keyword evidence="3" id="KW-0206">Cytoskeleton</keyword>
<name>A0A183KPA0_9TREM</name>
<reference evidence="6 7" key="2">
    <citation type="submission" date="2018-11" db="EMBL/GenBank/DDBJ databases">
        <authorList>
            <consortium name="Pathogen Informatics"/>
        </authorList>
    </citation>
    <scope>NUCLEOTIDE SEQUENCE [LARGE SCALE GENOMIC DNA]</scope>
    <source>
        <strain evidence="6">Dakar</strain>
        <strain evidence="7">Dakar, Senegal</strain>
    </source>
</reference>
<evidence type="ECO:0000256" key="1">
    <source>
        <dbReference type="ARBA" id="ARBA00004114"/>
    </source>
</evidence>
<gene>
    <name evidence="6" type="ORF">SCUD_LOCUS16880</name>
</gene>
<dbReference type="STRING" id="6186.A0A183KPA0"/>
<dbReference type="EMBL" id="UZAK01039154">
    <property type="protein sequence ID" value="VDP62389.1"/>
    <property type="molecule type" value="Genomic_DNA"/>
</dbReference>
<evidence type="ECO:0000256" key="4">
    <source>
        <dbReference type="ARBA" id="ARBA00038123"/>
    </source>
</evidence>
<dbReference type="GO" id="GO:0005814">
    <property type="term" value="C:centriole"/>
    <property type="evidence" value="ECO:0007669"/>
    <property type="project" value="UniProtKB-SubCell"/>
</dbReference>
<dbReference type="PANTHER" id="PTHR20544">
    <property type="entry name" value="CENTROSOMAL PROTEIN CEP135"/>
    <property type="match status" value="1"/>
</dbReference>
<dbReference type="Proteomes" id="UP000279833">
    <property type="component" value="Unassembled WGS sequence"/>
</dbReference>
<protein>
    <submittedName>
        <fullName evidence="8">Product</fullName>
    </submittedName>
</protein>
<organism evidence="8">
    <name type="scientific">Schistosoma curassoni</name>
    <dbReference type="NCBI Taxonomy" id="6186"/>
    <lineage>
        <taxon>Eukaryota</taxon>
        <taxon>Metazoa</taxon>
        <taxon>Spiralia</taxon>
        <taxon>Lophotrochozoa</taxon>
        <taxon>Platyhelminthes</taxon>
        <taxon>Trematoda</taxon>
        <taxon>Digenea</taxon>
        <taxon>Strigeidida</taxon>
        <taxon>Schistosomatoidea</taxon>
        <taxon>Schistosomatidae</taxon>
        <taxon>Schistosoma</taxon>
    </lineage>
</organism>
<reference evidence="8" key="1">
    <citation type="submission" date="2016-06" db="UniProtKB">
        <authorList>
            <consortium name="WormBaseParasite"/>
        </authorList>
    </citation>
    <scope>IDENTIFICATION</scope>
</reference>
<evidence type="ECO:0000313" key="6">
    <source>
        <dbReference type="EMBL" id="VDP62389.1"/>
    </source>
</evidence>
<feature type="coiled-coil region" evidence="5">
    <location>
        <begin position="245"/>
        <end position="286"/>
    </location>
</feature>
<proteinExistence type="inferred from homology"/>
<sequence length="333" mass="38795">VILRDSEIERLRSISERGRPLEAVLNDSTEKQSDRLIQQLQIQVDLLQTRNAELESRIVDLMNREIPVIQSSTISVHKECQTTASFESILVNNSSQTNSMYSSTFSEYDLNSAAEFKKKMCNAIEKFENDRTILTNHLNSIIIQNRKLTNELSSYIRSSVVGNRPIRIGEQIIKSIEKYLNAIEENQNRWQSEIEIVAYTLKCISGYFQEKYFETTTKQLTDDINHLTDNKDKIKLDLQLQLRRSKSAEINIDQLQDCKNSLEDEMKCLRQERNDLVSLLDHFEQQLHNIKGNVRILTHERDVLMHELLLQVNVTGLNFITPIFTKNIILFLY</sequence>
<evidence type="ECO:0000256" key="2">
    <source>
        <dbReference type="ARBA" id="ARBA00022490"/>
    </source>
</evidence>
<feature type="coiled-coil region" evidence="5">
    <location>
        <begin position="37"/>
        <end position="64"/>
    </location>
</feature>
<evidence type="ECO:0000256" key="5">
    <source>
        <dbReference type="SAM" id="Coils"/>
    </source>
</evidence>
<dbReference type="InterPro" id="IPR051877">
    <property type="entry name" value="Centriole_BasalBody_StrucProt"/>
</dbReference>
<dbReference type="WBParaSite" id="SCUD_0001688301-mRNA-1">
    <property type="protein sequence ID" value="SCUD_0001688301-mRNA-1"/>
    <property type="gene ID" value="SCUD_0001688301"/>
</dbReference>
<comment type="subcellular location">
    <subcellularLocation>
        <location evidence="1">Cytoplasm</location>
        <location evidence="1">Cytoskeleton</location>
        <location evidence="1">Microtubule organizing center</location>
        <location evidence="1">Centrosome</location>
        <location evidence="1">Centriole</location>
    </subcellularLocation>
</comment>
<evidence type="ECO:0000256" key="3">
    <source>
        <dbReference type="ARBA" id="ARBA00023212"/>
    </source>
</evidence>